<evidence type="ECO:0000313" key="1">
    <source>
        <dbReference type="EMBL" id="GGM35903.1"/>
    </source>
</evidence>
<evidence type="ECO:0000313" key="2">
    <source>
        <dbReference type="Proteomes" id="UP000600547"/>
    </source>
</evidence>
<dbReference type="Proteomes" id="UP000600547">
    <property type="component" value="Unassembled WGS sequence"/>
</dbReference>
<protein>
    <recommendedName>
        <fullName evidence="3">DUF3293 domain-containing protein</fullName>
    </recommendedName>
</protein>
<dbReference type="AlphaFoldDB" id="A0A8H9GLQ0"/>
<reference evidence="2" key="1">
    <citation type="journal article" date="2019" name="Int. J. Syst. Evol. Microbiol.">
        <title>The Global Catalogue of Microorganisms (GCM) 10K type strain sequencing project: providing services to taxonomists for standard genome sequencing and annotation.</title>
        <authorList>
            <consortium name="The Broad Institute Genomics Platform"/>
            <consortium name="The Broad Institute Genome Sequencing Center for Infectious Disease"/>
            <person name="Wu L."/>
            <person name="Ma J."/>
        </authorList>
    </citation>
    <scope>NUCLEOTIDE SEQUENCE [LARGE SCALE GENOMIC DNA]</scope>
    <source>
        <strain evidence="2">JCM 31047</strain>
    </source>
</reference>
<accession>A0A8H9GLQ0</accession>
<dbReference type="InterPro" id="IPR021710">
    <property type="entry name" value="DUF3293"/>
</dbReference>
<evidence type="ECO:0008006" key="3">
    <source>
        <dbReference type="Google" id="ProtNLM"/>
    </source>
</evidence>
<comment type="caution">
    <text evidence="1">The sequence shown here is derived from an EMBL/GenBank/DDBJ whole genome shotgun (WGS) entry which is preliminary data.</text>
</comment>
<name>A0A8H9GLQ0_9DEIO</name>
<dbReference type="RefSeq" id="WP_229781069.1">
    <property type="nucleotide sequence ID" value="NZ_BMQG01000002.1"/>
</dbReference>
<proteinExistence type="predicted"/>
<dbReference type="Pfam" id="PF11697">
    <property type="entry name" value="DUF3293"/>
    <property type="match status" value="1"/>
</dbReference>
<keyword evidence="2" id="KW-1185">Reference proteome</keyword>
<gene>
    <name evidence="1" type="ORF">GCM10008956_10520</name>
</gene>
<sequence length="145" mass="15747">MNAELRAAFLASAYGRAGERLHLTPAGPGVSPDWAAAGQRWAILTAWNPGAQPTSAELNRARQAQLAAEAQAWAPLPGWNGEGAWREDTLILRGVPLPEAVRLGRRFGQAAVVWGVGRRAALVWLDGPVLTQRRWLTREPARDGR</sequence>
<organism evidence="1 2">
    <name type="scientific">Deinococcus arenae</name>
    <dbReference type="NCBI Taxonomy" id="1452751"/>
    <lineage>
        <taxon>Bacteria</taxon>
        <taxon>Thermotogati</taxon>
        <taxon>Deinococcota</taxon>
        <taxon>Deinococci</taxon>
        <taxon>Deinococcales</taxon>
        <taxon>Deinococcaceae</taxon>
        <taxon>Deinococcus</taxon>
    </lineage>
</organism>
<dbReference type="EMBL" id="BMQG01000002">
    <property type="protein sequence ID" value="GGM35903.1"/>
    <property type="molecule type" value="Genomic_DNA"/>
</dbReference>